<accession>A0A229UN77</accession>
<name>A0A229UN77_9BACL</name>
<keyword evidence="2" id="KW-1185">Reference proteome</keyword>
<dbReference type="EMBL" id="NMQW01000025">
    <property type="protein sequence ID" value="OXM84947.1"/>
    <property type="molecule type" value="Genomic_DNA"/>
</dbReference>
<dbReference type="Proteomes" id="UP000215509">
    <property type="component" value="Unassembled WGS sequence"/>
</dbReference>
<organism evidence="1 2">
    <name type="scientific">Paenibacillus rigui</name>
    <dbReference type="NCBI Taxonomy" id="554312"/>
    <lineage>
        <taxon>Bacteria</taxon>
        <taxon>Bacillati</taxon>
        <taxon>Bacillota</taxon>
        <taxon>Bacilli</taxon>
        <taxon>Bacillales</taxon>
        <taxon>Paenibacillaceae</taxon>
        <taxon>Paenibacillus</taxon>
    </lineage>
</organism>
<comment type="caution">
    <text evidence="1">The sequence shown here is derived from an EMBL/GenBank/DDBJ whole genome shotgun (WGS) entry which is preliminary data.</text>
</comment>
<proteinExistence type="predicted"/>
<evidence type="ECO:0000313" key="2">
    <source>
        <dbReference type="Proteomes" id="UP000215509"/>
    </source>
</evidence>
<dbReference type="AlphaFoldDB" id="A0A229UN77"/>
<gene>
    <name evidence="1" type="ORF">CF651_18780</name>
</gene>
<reference evidence="1 2" key="1">
    <citation type="submission" date="2017-07" db="EMBL/GenBank/DDBJ databases">
        <title>Genome sequencing and assembly of Paenibacillus rigui.</title>
        <authorList>
            <person name="Mayilraj S."/>
        </authorList>
    </citation>
    <scope>NUCLEOTIDE SEQUENCE [LARGE SCALE GENOMIC DNA]</scope>
    <source>
        <strain evidence="1 2">JCM 16352</strain>
    </source>
</reference>
<sequence>MEPLERELDSSEEELLLLLLSVELLELLELLILLLSELFVLESAGFEVGLSPDVPVIPFEADDPAPPAPLEPLVVNVPVLELVVGVFAAASVFEELPGVIPVVPPVAAGAVTLVLAPVLGTDVVGWETTGALVLRR</sequence>
<protein>
    <submittedName>
        <fullName evidence="1">Uncharacterized protein</fullName>
    </submittedName>
</protein>
<evidence type="ECO:0000313" key="1">
    <source>
        <dbReference type="EMBL" id="OXM84947.1"/>
    </source>
</evidence>